<dbReference type="InterPro" id="IPR048519">
    <property type="entry name" value="Gfd2/YDR514C-like_C"/>
</dbReference>
<name>A0A1L7XT88_9HELO</name>
<organism evidence="2 3">
    <name type="scientific">Phialocephala subalpina</name>
    <dbReference type="NCBI Taxonomy" id="576137"/>
    <lineage>
        <taxon>Eukaryota</taxon>
        <taxon>Fungi</taxon>
        <taxon>Dikarya</taxon>
        <taxon>Ascomycota</taxon>
        <taxon>Pezizomycotina</taxon>
        <taxon>Leotiomycetes</taxon>
        <taxon>Helotiales</taxon>
        <taxon>Mollisiaceae</taxon>
        <taxon>Phialocephala</taxon>
        <taxon>Phialocephala fortinii species complex</taxon>
    </lineage>
</organism>
<dbReference type="InterPro" id="IPR036397">
    <property type="entry name" value="RNaseH_sf"/>
</dbReference>
<dbReference type="PANTHER" id="PTHR28083">
    <property type="entry name" value="GOOD FOR FULL DBP5 ACTIVITY PROTEIN 2"/>
    <property type="match status" value="1"/>
</dbReference>
<dbReference type="GO" id="GO:0003676">
    <property type="term" value="F:nucleic acid binding"/>
    <property type="evidence" value="ECO:0007669"/>
    <property type="project" value="InterPro"/>
</dbReference>
<protein>
    <recommendedName>
        <fullName evidence="1">Gfd2/YDR514C-like C-terminal domain-containing protein</fullName>
    </recommendedName>
</protein>
<dbReference type="Gene3D" id="3.30.420.10">
    <property type="entry name" value="Ribonuclease H-like superfamily/Ribonuclease H"/>
    <property type="match status" value="1"/>
</dbReference>
<dbReference type="InterPro" id="IPR012337">
    <property type="entry name" value="RNaseH-like_sf"/>
</dbReference>
<dbReference type="SUPFAM" id="SSF53098">
    <property type="entry name" value="Ribonuclease H-like"/>
    <property type="match status" value="1"/>
</dbReference>
<gene>
    <name evidence="2" type="ORF">PAC_18159</name>
</gene>
<evidence type="ECO:0000259" key="1">
    <source>
        <dbReference type="Pfam" id="PF21762"/>
    </source>
</evidence>
<feature type="domain" description="Gfd2/YDR514C-like C-terminal" evidence="1">
    <location>
        <begin position="65"/>
        <end position="235"/>
    </location>
</feature>
<dbReference type="Pfam" id="PF21762">
    <property type="entry name" value="DEDDh_C"/>
    <property type="match status" value="1"/>
</dbReference>
<evidence type="ECO:0000313" key="2">
    <source>
        <dbReference type="EMBL" id="CZR68260.1"/>
    </source>
</evidence>
<sequence length="311" mass="35236">MGITAEAALKSDQRLHRIREDKRHFDLSVLRCWLGLSTAADACFSSSGLSCESARFQDPVLVSLDTEGQLITEFGLSILDTRDLQNLAATDDLAAAISNHNFILRKRWGRDDKHFKFGTSKSLEPRWTRWVLEKVLRTGSLDPDCVEPRNVILVGHALAGDLQLLTRQPKGKFDILDFPDIPIIDTSHFGRTFFDLRSDPSLVVLANRLGIKKSSRGFYNHNAGNDANMTLKVLIMFAVKSCGEEVTDTQRERMELLTKVIETSKPGRWVEVCSEDRDRLNEEHKRTRAEDWTANFEDSFGFSNMVYEGVI</sequence>
<proteinExistence type="predicted"/>
<dbReference type="GO" id="GO:0005634">
    <property type="term" value="C:nucleus"/>
    <property type="evidence" value="ECO:0007669"/>
    <property type="project" value="TreeGrafter"/>
</dbReference>
<dbReference type="OrthoDB" id="5953249at2759"/>
<evidence type="ECO:0000313" key="3">
    <source>
        <dbReference type="Proteomes" id="UP000184330"/>
    </source>
</evidence>
<dbReference type="InterPro" id="IPR040151">
    <property type="entry name" value="Gfd2/YDR514C-like"/>
</dbReference>
<dbReference type="EMBL" id="FJOG01000053">
    <property type="protein sequence ID" value="CZR68260.1"/>
    <property type="molecule type" value="Genomic_DNA"/>
</dbReference>
<keyword evidence="3" id="KW-1185">Reference proteome</keyword>
<dbReference type="PANTHER" id="PTHR28083:SF1">
    <property type="entry name" value="GOOD FOR FULL DBP5 ACTIVITY PROTEIN 2"/>
    <property type="match status" value="1"/>
</dbReference>
<dbReference type="STRING" id="576137.A0A1L7XT88"/>
<dbReference type="AlphaFoldDB" id="A0A1L7XT88"/>
<accession>A0A1L7XT88</accession>
<dbReference type="Proteomes" id="UP000184330">
    <property type="component" value="Unassembled WGS sequence"/>
</dbReference>
<reference evidence="2 3" key="1">
    <citation type="submission" date="2016-03" db="EMBL/GenBank/DDBJ databases">
        <authorList>
            <person name="Ploux O."/>
        </authorList>
    </citation>
    <scope>NUCLEOTIDE SEQUENCE [LARGE SCALE GENOMIC DNA]</scope>
    <source>
        <strain evidence="2 3">UAMH 11012</strain>
    </source>
</reference>